<comment type="caution">
    <text evidence="1">The sequence shown here is derived from an EMBL/GenBank/DDBJ whole genome shotgun (WGS) entry which is preliminary data.</text>
</comment>
<name>S8DIS5_9LAMI</name>
<sequence length="162" mass="17941">MESGQLRPPHHRPAVSEDRRDFECFVFDPECHCSDLFSVFYSINSGLIWRISNYVMELRSGLAVAKLDDSGLSVIKSSLRLVRLNSLTAKVKAVGIGSPRCLYMQKENTTKKASISAPELNSVIFRVEAMVIFGPEVSSGLEFPMCEVAVLKGHTSEEDDGI</sequence>
<keyword evidence="2" id="KW-1185">Reference proteome</keyword>
<evidence type="ECO:0000313" key="1">
    <source>
        <dbReference type="EMBL" id="EPS59367.1"/>
    </source>
</evidence>
<evidence type="ECO:0000313" key="2">
    <source>
        <dbReference type="Proteomes" id="UP000015453"/>
    </source>
</evidence>
<protein>
    <submittedName>
        <fullName evidence="1">Uncharacterized protein</fullName>
    </submittedName>
</protein>
<dbReference type="AlphaFoldDB" id="S8DIS5"/>
<proteinExistence type="predicted"/>
<reference evidence="1 2" key="1">
    <citation type="journal article" date="2013" name="BMC Genomics">
        <title>The miniature genome of a carnivorous plant Genlisea aurea contains a low number of genes and short non-coding sequences.</title>
        <authorList>
            <person name="Leushkin E.V."/>
            <person name="Sutormin R.A."/>
            <person name="Nabieva E.R."/>
            <person name="Penin A.A."/>
            <person name="Kondrashov A.S."/>
            <person name="Logacheva M.D."/>
        </authorList>
    </citation>
    <scope>NUCLEOTIDE SEQUENCE [LARGE SCALE GENOMIC DNA]</scope>
</reference>
<dbReference type="Proteomes" id="UP000015453">
    <property type="component" value="Unassembled WGS sequence"/>
</dbReference>
<gene>
    <name evidence="1" type="ORF">M569_15443</name>
</gene>
<organism evidence="1 2">
    <name type="scientific">Genlisea aurea</name>
    <dbReference type="NCBI Taxonomy" id="192259"/>
    <lineage>
        <taxon>Eukaryota</taxon>
        <taxon>Viridiplantae</taxon>
        <taxon>Streptophyta</taxon>
        <taxon>Embryophyta</taxon>
        <taxon>Tracheophyta</taxon>
        <taxon>Spermatophyta</taxon>
        <taxon>Magnoliopsida</taxon>
        <taxon>eudicotyledons</taxon>
        <taxon>Gunneridae</taxon>
        <taxon>Pentapetalae</taxon>
        <taxon>asterids</taxon>
        <taxon>lamiids</taxon>
        <taxon>Lamiales</taxon>
        <taxon>Lentibulariaceae</taxon>
        <taxon>Genlisea</taxon>
    </lineage>
</organism>
<accession>S8DIS5</accession>
<dbReference type="EMBL" id="AUSU01008422">
    <property type="protein sequence ID" value="EPS59367.1"/>
    <property type="molecule type" value="Genomic_DNA"/>
</dbReference>